<evidence type="ECO:0000256" key="2">
    <source>
        <dbReference type="ARBA" id="ARBA00061659"/>
    </source>
</evidence>
<proteinExistence type="inferred from homology"/>
<feature type="repeat" description="PPR" evidence="3">
    <location>
        <begin position="138"/>
        <end position="172"/>
    </location>
</feature>
<dbReference type="Pfam" id="PF13041">
    <property type="entry name" value="PPR_2"/>
    <property type="match status" value="2"/>
</dbReference>
<name>A0AAV3P3X9_LITER</name>
<dbReference type="FunFam" id="1.25.40.10:FF:000470">
    <property type="entry name" value="Pentatricopeptide repeat-containing protein At5g66520"/>
    <property type="match status" value="1"/>
</dbReference>
<dbReference type="InterPro" id="IPR046848">
    <property type="entry name" value="E_motif"/>
</dbReference>
<dbReference type="PANTHER" id="PTHR47926:SF436">
    <property type="entry name" value="PENTATRICOPEPTIDE REPEAT-CONTAINING PROTEIN ELI1, CHLOROPLASTIC-LIKE ISOFORM X2"/>
    <property type="match status" value="1"/>
</dbReference>
<feature type="repeat" description="PPR" evidence="3">
    <location>
        <begin position="470"/>
        <end position="504"/>
    </location>
</feature>
<dbReference type="Gene3D" id="1.25.40.10">
    <property type="entry name" value="Tetratricopeptide repeat domain"/>
    <property type="match status" value="5"/>
</dbReference>
<dbReference type="Pfam" id="PF20431">
    <property type="entry name" value="E_motif"/>
    <property type="match status" value="1"/>
</dbReference>
<accession>A0AAV3P3X9</accession>
<dbReference type="InterPro" id="IPR011990">
    <property type="entry name" value="TPR-like_helical_dom_sf"/>
</dbReference>
<dbReference type="GO" id="GO:0003723">
    <property type="term" value="F:RNA binding"/>
    <property type="evidence" value="ECO:0007669"/>
    <property type="project" value="InterPro"/>
</dbReference>
<evidence type="ECO:0000313" key="4">
    <source>
        <dbReference type="EMBL" id="GAA0144935.1"/>
    </source>
</evidence>
<gene>
    <name evidence="4" type="ORF">LIER_42831</name>
</gene>
<dbReference type="SUPFAM" id="SSF48452">
    <property type="entry name" value="TPR-like"/>
    <property type="match status" value="1"/>
</dbReference>
<evidence type="ECO:0008006" key="6">
    <source>
        <dbReference type="Google" id="ProtNLM"/>
    </source>
</evidence>
<dbReference type="NCBIfam" id="TIGR00756">
    <property type="entry name" value="PPR"/>
    <property type="match status" value="4"/>
</dbReference>
<evidence type="ECO:0000256" key="3">
    <source>
        <dbReference type="PROSITE-ProRule" id="PRU00708"/>
    </source>
</evidence>
<feature type="repeat" description="PPR" evidence="3">
    <location>
        <begin position="333"/>
        <end position="367"/>
    </location>
</feature>
<keyword evidence="1" id="KW-0677">Repeat</keyword>
<protein>
    <recommendedName>
        <fullName evidence="6">Pentatricopeptide repeat-containing protein</fullName>
    </recommendedName>
</protein>
<dbReference type="FunFam" id="1.25.40.10:FF:000031">
    <property type="entry name" value="Pentatricopeptide repeat-containing protein mitochondrial"/>
    <property type="match status" value="1"/>
</dbReference>
<feature type="repeat" description="PPR" evidence="3">
    <location>
        <begin position="231"/>
        <end position="265"/>
    </location>
</feature>
<evidence type="ECO:0000313" key="5">
    <source>
        <dbReference type="Proteomes" id="UP001454036"/>
    </source>
</evidence>
<dbReference type="FunFam" id="1.25.40.10:FF:000280">
    <property type="entry name" value="Pentatricopeptide repeat-containing protein"/>
    <property type="match status" value="1"/>
</dbReference>
<keyword evidence="5" id="KW-1185">Reference proteome</keyword>
<dbReference type="Pfam" id="PF01535">
    <property type="entry name" value="PPR"/>
    <property type="match status" value="3"/>
</dbReference>
<feature type="repeat" description="PPR" evidence="3">
    <location>
        <begin position="200"/>
        <end position="230"/>
    </location>
</feature>
<dbReference type="Proteomes" id="UP001454036">
    <property type="component" value="Unassembled WGS sequence"/>
</dbReference>
<dbReference type="PANTHER" id="PTHR47926">
    <property type="entry name" value="PENTATRICOPEPTIDE REPEAT-CONTAINING PROTEIN"/>
    <property type="match status" value="1"/>
</dbReference>
<reference evidence="4 5" key="1">
    <citation type="submission" date="2024-01" db="EMBL/GenBank/DDBJ databases">
        <title>The complete chloroplast genome sequence of Lithospermum erythrorhizon: insights into the phylogenetic relationship among Boraginaceae species and the maternal lineages of purple gromwells.</title>
        <authorList>
            <person name="Okada T."/>
            <person name="Watanabe K."/>
        </authorList>
    </citation>
    <scope>NUCLEOTIDE SEQUENCE [LARGE SCALE GENOMIC DNA]</scope>
</reference>
<dbReference type="AlphaFoldDB" id="A0AAV3P3X9"/>
<dbReference type="InterPro" id="IPR046960">
    <property type="entry name" value="PPR_At4g14850-like_plant"/>
</dbReference>
<dbReference type="InterPro" id="IPR002885">
    <property type="entry name" value="PPR_rpt"/>
</dbReference>
<dbReference type="EMBL" id="BAABME010031245">
    <property type="protein sequence ID" value="GAA0144935.1"/>
    <property type="molecule type" value="Genomic_DNA"/>
</dbReference>
<dbReference type="PROSITE" id="PS51375">
    <property type="entry name" value="PPR"/>
    <property type="match status" value="5"/>
</dbReference>
<evidence type="ECO:0000256" key="1">
    <source>
        <dbReference type="ARBA" id="ARBA00022737"/>
    </source>
</evidence>
<comment type="caution">
    <text evidence="4">The sequence shown here is derived from an EMBL/GenBank/DDBJ whole genome shotgun (WGS) entry which is preliminary data.</text>
</comment>
<organism evidence="4 5">
    <name type="scientific">Lithospermum erythrorhizon</name>
    <name type="common">Purple gromwell</name>
    <name type="synonym">Lithospermum officinale var. erythrorhizon</name>
    <dbReference type="NCBI Taxonomy" id="34254"/>
    <lineage>
        <taxon>Eukaryota</taxon>
        <taxon>Viridiplantae</taxon>
        <taxon>Streptophyta</taxon>
        <taxon>Embryophyta</taxon>
        <taxon>Tracheophyta</taxon>
        <taxon>Spermatophyta</taxon>
        <taxon>Magnoliopsida</taxon>
        <taxon>eudicotyledons</taxon>
        <taxon>Gunneridae</taxon>
        <taxon>Pentapetalae</taxon>
        <taxon>asterids</taxon>
        <taxon>lamiids</taxon>
        <taxon>Boraginales</taxon>
        <taxon>Boraginaceae</taxon>
        <taxon>Boraginoideae</taxon>
        <taxon>Lithospermeae</taxon>
        <taxon>Lithospermum</taxon>
    </lineage>
</organism>
<comment type="similarity">
    <text evidence="2">Belongs to the PPR family. PCMP-E subfamily.</text>
</comment>
<sequence>MSSNIFPPPSLLSLTSMTQVHQTHAQMLKTGFFHHPYLSSRLLTAATTISPSLSYPHSIFNNIHQPNSYIYNTIIRAYSTSPTPLQSFHIFIDMLFDAYVVPDKFTFTFILKACASLCSIEYGQQIHGVLVKGGFYDDVYVYNTLVHVYAKGGSFCNARVLLDKMSEPDVIAWNAVLSAYVEMGLMELAREFLNEMPVKNQESWNFMVSGYVNVGLVDEARSIFDEMLEKDVVSWNSLITGYAKVGDYCEVLRLFEDMQRGGNVVPDNCTLVNVLSACAGVGALGQGDWVQAYIDKKGIEVNGFLATALVDMYSKCGCIEKAVEVFNRTSRKDVSTWNSMISGLSVHGYGESALETFNRMVADGYKPNDVTFVSVLAACSREWFLEEGREMFRNMEEKYGIEPSVEHYGCMVDLLGRYGLLKEAAELVKGISVKECPGIWASLLNACRNHGDLELAEMVAEKLFEVDPLDSANYVQLSNAYASTGRWNEAMGVRGIMRSKGVNKEPGCSMIEVDGTVHEFLAGEGLIKELSIDDCS</sequence>
<dbReference type="GO" id="GO:0009451">
    <property type="term" value="P:RNA modification"/>
    <property type="evidence" value="ECO:0007669"/>
    <property type="project" value="InterPro"/>
</dbReference>